<evidence type="ECO:0000256" key="1">
    <source>
        <dbReference type="SAM" id="SignalP"/>
    </source>
</evidence>
<reference evidence="3" key="1">
    <citation type="submission" date="2016-11" db="EMBL/GenBank/DDBJ databases">
        <authorList>
            <person name="Varghese N."/>
            <person name="Submissions S."/>
        </authorList>
    </citation>
    <scope>NUCLEOTIDE SEQUENCE [LARGE SCALE GENOMIC DNA]</scope>
    <source>
        <strain evidence="3">DSM 16579</strain>
    </source>
</reference>
<organism evidence="2 3">
    <name type="scientific">Marinomonas polaris DSM 16579</name>
    <dbReference type="NCBI Taxonomy" id="1122206"/>
    <lineage>
        <taxon>Bacteria</taxon>
        <taxon>Pseudomonadati</taxon>
        <taxon>Pseudomonadota</taxon>
        <taxon>Gammaproteobacteria</taxon>
        <taxon>Oceanospirillales</taxon>
        <taxon>Oceanospirillaceae</taxon>
        <taxon>Marinomonas</taxon>
    </lineage>
</organism>
<name>A0A1M5FQ11_9GAMM</name>
<dbReference type="AlphaFoldDB" id="A0A1M5FQ11"/>
<dbReference type="OrthoDB" id="5750169at2"/>
<sequence length="699" mass="76845">MKGKFFKAAAVMACLSSAAAFGFSFDILGWFQKSSNIDKMIEYVPADTALFVGGVTNKDIVTSSDQMMAQLKDSGDGEAILEMLKSFPESEGLDFIRWFIKDYYEVAPKGGIAIYNHYGLDMEGASVVYLDGIFPVMRVVLQDEQAFLSLVEEAAQESDLTLGSKTIADQTLTTIELAKNDDLVLTLGFMIKDNVLTISVLSQKDDSAAQAQRFALTKPSVPMPVDSWKNDGKTYNFMDYSHGYVSLLNIANAVLDKDARAHQQLKVLLGDKLPDLTEAQIQCRADIVNIVSGVPRFVFGLNRYDVKDDNMAFDFSYALEIQNANVLGELSKLRGFIPSYLNTSKDLTLGLGVGLSADAISPVLTSLWNQFTKADFNCVQLQNLQVKLRENNPAVLSVFTSMAQGLSGVSLGVFDLTKDENSQLGAQYDAIATITAEKPEVLSALASKFLPILNGVQIPTDGSAINLADSGLPMDAFVAIKGKHLVAYTGEKSKQVAEQLATEEVKPNGVVAFNMDSTKLGDLIMNMGALNASMGNDCTDLFTVSTVLTTVPFTLNVREDLDNNGYKSAWSMSMNDVSKITIKRRQDLVNAFKVEYLDEECNWIDIGSETFNEDGTGTFVDRDDSNSCNVFESSFKWSHALSSITETDSNSRFRSSCDSEWEQQESVDFSCQILGAKETEFYCLQDDGDYKALHRYTQQ</sequence>
<dbReference type="EMBL" id="FQVF01000013">
    <property type="protein sequence ID" value="SHF93588.1"/>
    <property type="molecule type" value="Genomic_DNA"/>
</dbReference>
<dbReference type="STRING" id="1122206.SAMN02745753_02932"/>
<gene>
    <name evidence="2" type="ORF">SAMN02745753_02932</name>
</gene>
<proteinExistence type="predicted"/>
<protein>
    <submittedName>
        <fullName evidence="2">Uncharacterized protein</fullName>
    </submittedName>
</protein>
<evidence type="ECO:0000313" key="3">
    <source>
        <dbReference type="Proteomes" id="UP000184517"/>
    </source>
</evidence>
<feature type="signal peptide" evidence="1">
    <location>
        <begin position="1"/>
        <end position="22"/>
    </location>
</feature>
<evidence type="ECO:0000313" key="2">
    <source>
        <dbReference type="EMBL" id="SHF93588.1"/>
    </source>
</evidence>
<keyword evidence="1" id="KW-0732">Signal</keyword>
<dbReference type="RefSeq" id="WP_072840421.1">
    <property type="nucleotide sequence ID" value="NZ_FQVF01000013.1"/>
</dbReference>
<accession>A0A1M5FQ11</accession>
<feature type="chain" id="PRO_5013041981" evidence="1">
    <location>
        <begin position="23"/>
        <end position="699"/>
    </location>
</feature>
<keyword evidence="3" id="KW-1185">Reference proteome</keyword>
<dbReference type="Proteomes" id="UP000184517">
    <property type="component" value="Unassembled WGS sequence"/>
</dbReference>